<comment type="caution">
    <text evidence="2">The sequence shown here is derived from an EMBL/GenBank/DDBJ whole genome shotgun (WGS) entry which is preliminary data.</text>
</comment>
<organism evidence="2">
    <name type="scientific">marine sediment metagenome</name>
    <dbReference type="NCBI Taxonomy" id="412755"/>
    <lineage>
        <taxon>unclassified sequences</taxon>
        <taxon>metagenomes</taxon>
        <taxon>ecological metagenomes</taxon>
    </lineage>
</organism>
<dbReference type="SUPFAM" id="SSF53756">
    <property type="entry name" value="UDP-Glycosyltransferase/glycogen phosphorylase"/>
    <property type="match status" value="1"/>
</dbReference>
<evidence type="ECO:0000313" key="2">
    <source>
        <dbReference type="EMBL" id="GAI87397.1"/>
    </source>
</evidence>
<dbReference type="EMBL" id="BARW01007430">
    <property type="protein sequence ID" value="GAI87397.1"/>
    <property type="molecule type" value="Genomic_DNA"/>
</dbReference>
<dbReference type="Pfam" id="PF00534">
    <property type="entry name" value="Glycos_transf_1"/>
    <property type="match status" value="1"/>
</dbReference>
<dbReference type="InterPro" id="IPR050194">
    <property type="entry name" value="Glycosyltransferase_grp1"/>
</dbReference>
<evidence type="ECO:0000259" key="1">
    <source>
        <dbReference type="Pfam" id="PF00534"/>
    </source>
</evidence>
<sequence>MRWSNKIIAVSERLKIMIDEKGFGGKTCVIPCGFSEKEFYPMDKKECRFKLSLKVNKRILLFIGNLVAIKGVDILIEAFKIVRGKNDNVELIIIGEGPDKTALERQACDRMVDKMLHFLGRKDHNEIPFYINSADVVVLPSRDEGRPVIVLEALACGRPLVASKVGGIPETIFNDKLGILVEKENPAALADGIIKALTCSWDTKYLSNYAKKYTQDQLVPKVLKIYDKVISRM</sequence>
<dbReference type="PANTHER" id="PTHR45947:SF15">
    <property type="entry name" value="TEICHURONIC ACID BIOSYNTHESIS GLYCOSYLTRANSFERASE TUAC-RELATED"/>
    <property type="match status" value="1"/>
</dbReference>
<name>X1S2X9_9ZZZZ</name>
<dbReference type="Gene3D" id="3.40.50.2000">
    <property type="entry name" value="Glycogen Phosphorylase B"/>
    <property type="match status" value="1"/>
</dbReference>
<proteinExistence type="predicted"/>
<feature type="domain" description="Glycosyl transferase family 1" evidence="1">
    <location>
        <begin position="43"/>
        <end position="212"/>
    </location>
</feature>
<dbReference type="GO" id="GO:0016757">
    <property type="term" value="F:glycosyltransferase activity"/>
    <property type="evidence" value="ECO:0007669"/>
    <property type="project" value="InterPro"/>
</dbReference>
<dbReference type="InterPro" id="IPR001296">
    <property type="entry name" value="Glyco_trans_1"/>
</dbReference>
<dbReference type="AlphaFoldDB" id="X1S2X9"/>
<protein>
    <recommendedName>
        <fullName evidence="1">Glycosyl transferase family 1 domain-containing protein</fullName>
    </recommendedName>
</protein>
<dbReference type="PANTHER" id="PTHR45947">
    <property type="entry name" value="SULFOQUINOVOSYL TRANSFERASE SQD2"/>
    <property type="match status" value="1"/>
</dbReference>
<reference evidence="2" key="1">
    <citation type="journal article" date="2014" name="Front. Microbiol.">
        <title>High frequency of phylogenetically diverse reductive dehalogenase-homologous genes in deep subseafloor sedimentary metagenomes.</title>
        <authorList>
            <person name="Kawai M."/>
            <person name="Futagami T."/>
            <person name="Toyoda A."/>
            <person name="Takaki Y."/>
            <person name="Nishi S."/>
            <person name="Hori S."/>
            <person name="Arai W."/>
            <person name="Tsubouchi T."/>
            <person name="Morono Y."/>
            <person name="Uchiyama I."/>
            <person name="Ito T."/>
            <person name="Fujiyama A."/>
            <person name="Inagaki F."/>
            <person name="Takami H."/>
        </authorList>
    </citation>
    <scope>NUCLEOTIDE SEQUENCE</scope>
    <source>
        <strain evidence="2">Expedition CK06-06</strain>
    </source>
</reference>
<accession>X1S2X9</accession>
<gene>
    <name evidence="2" type="ORF">S12H4_15466</name>
</gene>